<dbReference type="InterPro" id="IPR027904">
    <property type="entry name" value="DUF4587"/>
</dbReference>
<dbReference type="InterPro" id="IPR038915">
    <property type="entry name" value="PRR29-like"/>
</dbReference>
<dbReference type="AlphaFoldDB" id="A0A3Q7PTC9"/>
<protein>
    <submittedName>
        <fullName evidence="4">Uncharacterized protein C21orf58 homolog</fullName>
    </submittedName>
</protein>
<evidence type="ECO:0000313" key="3">
    <source>
        <dbReference type="Proteomes" id="UP000286641"/>
    </source>
</evidence>
<dbReference type="PANTHER" id="PTHR28604:SF2">
    <property type="entry name" value="RIKEN CDNA 2610028H24 GENE"/>
    <property type="match status" value="1"/>
</dbReference>
<evidence type="ECO:0000256" key="1">
    <source>
        <dbReference type="SAM" id="MobiDB-lite"/>
    </source>
</evidence>
<feature type="domain" description="DUF4587" evidence="2">
    <location>
        <begin position="175"/>
        <end position="270"/>
    </location>
</feature>
<dbReference type="InParanoid" id="A0A3Q7PTC9"/>
<evidence type="ECO:0000259" key="2">
    <source>
        <dbReference type="Pfam" id="PF15248"/>
    </source>
</evidence>
<reference evidence="4" key="2">
    <citation type="submission" date="2025-08" db="UniProtKB">
        <authorList>
            <consortium name="RefSeq"/>
        </authorList>
    </citation>
    <scope>IDENTIFICATION</scope>
    <source>
        <tissue evidence="4">Blood</tissue>
    </source>
</reference>
<reference key="1">
    <citation type="submission" date="2019-01" db="UniProtKB">
        <authorList>
            <consortium name="RefSeq"/>
        </authorList>
    </citation>
    <scope>IDENTIFICATION</scope>
</reference>
<evidence type="ECO:0000313" key="4">
    <source>
        <dbReference type="RefSeq" id="XP_025719216.1"/>
    </source>
</evidence>
<name>A0A3Q7PTC9_CALUR</name>
<keyword evidence="3" id="KW-1185">Reference proteome</keyword>
<accession>A0A3Q7PTC9</accession>
<proteinExistence type="predicted"/>
<organism evidence="3 4">
    <name type="scientific">Callorhinus ursinus</name>
    <name type="common">Northern fur seal</name>
    <dbReference type="NCBI Taxonomy" id="34884"/>
    <lineage>
        <taxon>Eukaryota</taxon>
        <taxon>Metazoa</taxon>
        <taxon>Chordata</taxon>
        <taxon>Craniata</taxon>
        <taxon>Vertebrata</taxon>
        <taxon>Euteleostomi</taxon>
        <taxon>Mammalia</taxon>
        <taxon>Eutheria</taxon>
        <taxon>Laurasiatheria</taxon>
        <taxon>Carnivora</taxon>
        <taxon>Caniformia</taxon>
        <taxon>Pinnipedia</taxon>
        <taxon>Otariidae</taxon>
        <taxon>Callorhinus</taxon>
    </lineage>
</organism>
<dbReference type="Pfam" id="PF15248">
    <property type="entry name" value="DUF4587"/>
    <property type="match status" value="1"/>
</dbReference>
<dbReference type="Proteomes" id="UP000286641">
    <property type="component" value="Unplaced"/>
</dbReference>
<dbReference type="RefSeq" id="XP_025719216.1">
    <property type="nucleotide sequence ID" value="XM_025863431.1"/>
</dbReference>
<dbReference type="PANTHER" id="PTHR28604">
    <property type="match status" value="1"/>
</dbReference>
<dbReference type="CTD" id="102167380"/>
<feature type="region of interest" description="Disordered" evidence="1">
    <location>
        <begin position="99"/>
        <end position="119"/>
    </location>
</feature>
<sequence length="323" mass="34956">MPTPSNRQGNAALWELWPPSHRGMLDSSVADAMTRLTLKLLEKKLEQECDDVEGNSEDPHLIPGNKDRLDAALLGALRRRQDLLQRLWEQHVLEEGSQARARSSVNRGEARGPALPPEVPPMGIYPATSLPPPALEPPRIIQHSAPQPPATIIQQLPQQPLITQIPPLQAFPTQRAGSIKEDMVEMMLMQNAQMHQIIMQNLMLKALPSPAFLPSGGSQAAPLYATAQVGSAGDRHGGKGGHPNQNQRTWVAFLLNQRQKRPSVHHHHHYAPPGPLQAIPAPGSLAGYCTWPTVVSATALPPASSFLPALHHLAGPSSAALSP</sequence>
<gene>
    <name evidence="4" type="primary">CUNH21orf58</name>
</gene>